<evidence type="ECO:0000256" key="15">
    <source>
        <dbReference type="ARBA" id="ARBA00023180"/>
    </source>
</evidence>
<comment type="subcellular location">
    <subcellularLocation>
        <location evidence="1 18">Membrane</location>
        <topology evidence="1 18">Single-pass type I membrane protein</topology>
    </subcellularLocation>
</comment>
<keyword evidence="15" id="KW-0325">Glycoprotein</keyword>
<dbReference type="Pfam" id="PF14580">
    <property type="entry name" value="LRR_9"/>
    <property type="match status" value="1"/>
</dbReference>
<dbReference type="EMBL" id="JAATIS010000094">
    <property type="protein sequence ID" value="KAG2471152.1"/>
    <property type="molecule type" value="Genomic_DNA"/>
</dbReference>
<evidence type="ECO:0000256" key="14">
    <source>
        <dbReference type="ARBA" id="ARBA00023170"/>
    </source>
</evidence>
<feature type="repeat" description="FG-GAP" evidence="17">
    <location>
        <begin position="335"/>
        <end position="396"/>
    </location>
</feature>
<keyword evidence="4 18" id="KW-0812">Transmembrane</keyword>
<dbReference type="PROSITE" id="PS51470">
    <property type="entry name" value="FG_GAP"/>
    <property type="match status" value="5"/>
</dbReference>
<dbReference type="Gene3D" id="1.20.5.930">
    <property type="entry name" value="Bicelle-embedded integrin alpha(iib) transmembrane segment"/>
    <property type="match status" value="1"/>
</dbReference>
<keyword evidence="8" id="KW-0106">Calcium</keyword>
<sequence>MHVDLAVNLLKKTEQGLQSYRASGFVTAQMAAKDICEEMNVEAVLKQKRLRSTKRHFSYESHDEPFSDALRKLEIGFFNVVLDAALSAIAERFTTLENVENKFGVLTNFPSLADEELAEQCNALGTTLHFEGHSDLDSRELLQEIKNFLHLPSKTMSLLELITFVKELVLDNCRSNEGKIEGLTDEFEELEFLSTINVCLTSVANLPKLNKLKKLCTFLLQLELSDNRISGGLEVLAEKCPNLTHLNLSGNKIKDLSTIEPLKKLENLKSLDLFNCEVTNLNDYRDNVFKLLPQLTYLDGYDREDKEAPDSDTEAYVEGLDDDDEDEDEGTKAFNIDTKQPRIIQGSRESQFGYTVQQHEAGGQQWLLVGAPYETTGYQRTGDIHRCPLSNKGNNSCSRLNLGRISLTNVSERKDKMRLGMTLTSNPKDNSFVVGVVQYGEEVVHEFNLNDYKTVDEVVQAARHIEQRGGAETRTAFGIEIARSEAFKRGGRRGSKKVMIVITDGESHDSPDLQKVIEDSEKDDITRYAIAVLGYYNRRGINPEAFLKEIKFIASDPDEKHFFNVTDESALKDIVDALGERIFSLEGTNKNETSFGLEMSQAGFSSHVVEDGILLGAVGAYDWNGAILKETGHGKVVPPKVSYRHEFPEELKNHGAYLGYTVTSVVSARGSRLFVAGAPRFNHTGKVIIFTLRNNGSLTILHSLKGFQIGSYYGSEIGAVDVDNDGLTDVLLVGAPMYLSQGWERGKVYVYRVTELAQFEIDGALEMEHSQNTRFGSSISPIPDLNADGYNDVVIGAPLEDEHRGAIYLFHGHKKRILTPYKQRIGAAELSPMLMYFGRSVHGKLDLNEDGLVDLAVGSLGAAVILWSRSIVHIHTSIRFEPSKVNMFNKDCKRNGKEATCMAAIVCFNVTAKAPLTQVQEVALKYSTSIDERKFMPRAILDDINDKLFYRNITVPPNMDTCEHVYFHVLDTTDYLRPILFTVEFAMLFPDDGPALDDDWPTTLKASLPFWNGCDGEEHCIPDLVLQSRTDILDGRTYCHSVFQNWGNPCSRQAVSPESDHVIESPKRKITVDSVLENRGENAYNTQLDISFSRNLLFTGLTIKGYTDIKIECVSNMNVSLGLICNVSQPFLRSQAQVAFRLEFEFSRTIFLDHVYINISASSDGEEDVLTMDDNSNIIFYQLKYETDLLFTRDSSLTHYEIKINHTVEKYDSIGPSFNYTFQIQNLAFFPVDNMQLSIEIPEVTKSGNQLLLLEGHSIGQVILLITKEEDYRIPFWIILGSTLGGLLLLALLILALWKVWICRRFLKILG</sequence>
<evidence type="ECO:0000256" key="2">
    <source>
        <dbReference type="ARBA" id="ARBA00008054"/>
    </source>
</evidence>
<dbReference type="InterPro" id="IPR001611">
    <property type="entry name" value="Leu-rich_rpt"/>
</dbReference>
<keyword evidence="12 18" id="KW-0472">Membrane</keyword>
<keyword evidence="11 18" id="KW-0401">Integrin</keyword>
<proteinExistence type="inferred from homology"/>
<feature type="repeat" description="FG-GAP" evidence="17">
    <location>
        <begin position="588"/>
        <end position="639"/>
    </location>
</feature>
<dbReference type="InterPro" id="IPR013517">
    <property type="entry name" value="FG-GAP"/>
</dbReference>
<evidence type="ECO:0000256" key="6">
    <source>
        <dbReference type="ARBA" id="ARBA00022729"/>
    </source>
</evidence>
<dbReference type="PRINTS" id="PR01185">
    <property type="entry name" value="INTEGRINA"/>
</dbReference>
<keyword evidence="3" id="KW-0433">Leucine-rich repeat</keyword>
<keyword evidence="6" id="KW-0732">Signal</keyword>
<dbReference type="SMART" id="SM00191">
    <property type="entry name" value="Int_alpha"/>
    <property type="match status" value="5"/>
</dbReference>
<dbReference type="Pfam" id="PF00092">
    <property type="entry name" value="VWA"/>
    <property type="match status" value="1"/>
</dbReference>
<feature type="transmembrane region" description="Helical" evidence="18">
    <location>
        <begin position="1274"/>
        <end position="1298"/>
    </location>
</feature>
<dbReference type="InterPro" id="IPR013649">
    <property type="entry name" value="Integrin_alpha_Ig-like_1"/>
</dbReference>
<evidence type="ECO:0000256" key="12">
    <source>
        <dbReference type="ARBA" id="ARBA00023136"/>
    </source>
</evidence>
<feature type="domain" description="VWFA" evidence="20">
    <location>
        <begin position="434"/>
        <end position="578"/>
    </location>
</feature>
<dbReference type="SUPFAM" id="SSF52058">
    <property type="entry name" value="L domain-like"/>
    <property type="match status" value="1"/>
</dbReference>
<dbReference type="GO" id="GO:0008305">
    <property type="term" value="C:integrin complex"/>
    <property type="evidence" value="ECO:0007669"/>
    <property type="project" value="InterPro"/>
</dbReference>
<dbReference type="PANTHER" id="PTHR23220">
    <property type="entry name" value="INTEGRIN ALPHA"/>
    <property type="match status" value="1"/>
</dbReference>
<dbReference type="GO" id="GO:0098609">
    <property type="term" value="P:cell-cell adhesion"/>
    <property type="evidence" value="ECO:0007669"/>
    <property type="project" value="TreeGrafter"/>
</dbReference>
<keyword evidence="7" id="KW-0677">Repeat</keyword>
<keyword evidence="14 18" id="KW-0675">Receptor</keyword>
<evidence type="ECO:0000256" key="9">
    <source>
        <dbReference type="ARBA" id="ARBA00022889"/>
    </source>
</evidence>
<name>A0A8X7XVJ0_POLSE</name>
<keyword evidence="22" id="KW-1185">Reference proteome</keyword>
<feature type="repeat" description="FG-GAP" evidence="17">
    <location>
        <begin position="823"/>
        <end position="883"/>
    </location>
</feature>
<keyword evidence="9 18" id="KW-0130">Cell adhesion</keyword>
<dbReference type="Proteomes" id="UP000886611">
    <property type="component" value="Unassembled WGS sequence"/>
</dbReference>
<accession>A0A8X7XVJ0</accession>
<evidence type="ECO:0000256" key="11">
    <source>
        <dbReference type="ARBA" id="ARBA00023037"/>
    </source>
</evidence>
<evidence type="ECO:0000256" key="3">
    <source>
        <dbReference type="ARBA" id="ARBA00022614"/>
    </source>
</evidence>
<protein>
    <submittedName>
        <fullName evidence="21">ITA11 protein</fullName>
    </submittedName>
</protein>
<dbReference type="InterPro" id="IPR028994">
    <property type="entry name" value="Integrin_alpha_N"/>
</dbReference>
<dbReference type="PROSITE" id="PS50234">
    <property type="entry name" value="VWFA"/>
    <property type="match status" value="1"/>
</dbReference>
<evidence type="ECO:0000256" key="5">
    <source>
        <dbReference type="ARBA" id="ARBA00022723"/>
    </source>
</evidence>
<dbReference type="InterPro" id="IPR013519">
    <property type="entry name" value="Int_alpha_beta-p"/>
</dbReference>
<comment type="caution">
    <text evidence="21">The sequence shown here is derived from an EMBL/GenBank/DDBJ whole genome shotgun (WGS) entry which is preliminary data.</text>
</comment>
<feature type="compositionally biased region" description="Acidic residues" evidence="19">
    <location>
        <begin position="310"/>
        <end position="329"/>
    </location>
</feature>
<dbReference type="Gene3D" id="2.130.10.130">
    <property type="entry name" value="Integrin alpha, N-terminal"/>
    <property type="match status" value="1"/>
</dbReference>
<feature type="region of interest" description="Disordered" evidence="19">
    <location>
        <begin position="302"/>
        <end position="332"/>
    </location>
</feature>
<dbReference type="SUPFAM" id="SSF53300">
    <property type="entry name" value="vWA-like"/>
    <property type="match status" value="1"/>
</dbReference>
<dbReference type="PANTHER" id="PTHR23220:SF21">
    <property type="entry name" value="INTEGRIN ALPHA-11"/>
    <property type="match status" value="1"/>
</dbReference>
<evidence type="ECO:0000256" key="7">
    <source>
        <dbReference type="ARBA" id="ARBA00022737"/>
    </source>
</evidence>
<dbReference type="Gene3D" id="3.40.50.410">
    <property type="entry name" value="von Willebrand factor, type A domain"/>
    <property type="match status" value="1"/>
</dbReference>
<gene>
    <name evidence="21" type="primary">Itga11</name>
    <name evidence="21" type="ORF">GTO96_0006123</name>
</gene>
<dbReference type="Gene3D" id="3.80.10.10">
    <property type="entry name" value="Ribonuclease Inhibitor"/>
    <property type="match status" value="1"/>
</dbReference>
<feature type="non-terminal residue" evidence="21">
    <location>
        <position position="1311"/>
    </location>
</feature>
<evidence type="ECO:0000256" key="4">
    <source>
        <dbReference type="ARBA" id="ARBA00022692"/>
    </source>
</evidence>
<dbReference type="InterPro" id="IPR003603">
    <property type="entry name" value="U2A'_phosphoprotein32A_C"/>
</dbReference>
<dbReference type="SMART" id="SM00327">
    <property type="entry name" value="VWA"/>
    <property type="match status" value="1"/>
</dbReference>
<dbReference type="GO" id="GO:0007229">
    <property type="term" value="P:integrin-mediated signaling pathway"/>
    <property type="evidence" value="ECO:0007669"/>
    <property type="project" value="UniProtKB-KW"/>
</dbReference>
<evidence type="ECO:0000256" key="17">
    <source>
        <dbReference type="PROSITE-ProRule" id="PRU00803"/>
    </source>
</evidence>
<evidence type="ECO:0000256" key="13">
    <source>
        <dbReference type="ARBA" id="ARBA00023157"/>
    </source>
</evidence>
<organism evidence="21 22">
    <name type="scientific">Polypterus senegalus</name>
    <name type="common">Senegal bichir</name>
    <dbReference type="NCBI Taxonomy" id="55291"/>
    <lineage>
        <taxon>Eukaryota</taxon>
        <taxon>Metazoa</taxon>
        <taxon>Chordata</taxon>
        <taxon>Craniata</taxon>
        <taxon>Vertebrata</taxon>
        <taxon>Euteleostomi</taxon>
        <taxon>Actinopterygii</taxon>
        <taxon>Polypteriformes</taxon>
        <taxon>Polypteridae</taxon>
        <taxon>Polypterus</taxon>
    </lineage>
</organism>
<keyword evidence="10 18" id="KW-1133">Transmembrane helix</keyword>
<evidence type="ECO:0000256" key="16">
    <source>
        <dbReference type="ARBA" id="ARBA00025777"/>
    </source>
</evidence>
<dbReference type="FunFam" id="3.80.10.10:FF:000003">
    <property type="entry name" value="Acidic leucine-rich nuclear phosphoprotein 32 family member A"/>
    <property type="match status" value="1"/>
</dbReference>
<dbReference type="SUPFAM" id="SSF69318">
    <property type="entry name" value="Integrin alpha N-terminal domain"/>
    <property type="match status" value="1"/>
</dbReference>
<evidence type="ECO:0000313" key="21">
    <source>
        <dbReference type="EMBL" id="KAG2471152.1"/>
    </source>
</evidence>
<feature type="repeat" description="FG-GAP" evidence="17">
    <location>
        <begin position="699"/>
        <end position="760"/>
    </location>
</feature>
<evidence type="ECO:0000256" key="1">
    <source>
        <dbReference type="ARBA" id="ARBA00004479"/>
    </source>
</evidence>
<dbReference type="InterPro" id="IPR032695">
    <property type="entry name" value="Integrin_dom_sf"/>
</dbReference>
<dbReference type="Pfam" id="PF08441">
    <property type="entry name" value="Integrin_A_Ig_1"/>
    <property type="match status" value="1"/>
</dbReference>
<dbReference type="FunFam" id="3.40.50.410:FF:000012">
    <property type="entry name" value="Integrin, alpha 10"/>
    <property type="match status" value="1"/>
</dbReference>
<keyword evidence="13" id="KW-1015">Disulfide bond</keyword>
<comment type="similarity">
    <text evidence="16">Belongs to the ANP32 family.</text>
</comment>
<dbReference type="SUPFAM" id="SSF69179">
    <property type="entry name" value="Integrin domains"/>
    <property type="match status" value="3"/>
</dbReference>
<dbReference type="Pfam" id="PF20805">
    <property type="entry name" value="Integrin_A_Ig_2"/>
    <property type="match status" value="1"/>
</dbReference>
<feature type="non-terminal residue" evidence="21">
    <location>
        <position position="1"/>
    </location>
</feature>
<dbReference type="InterPro" id="IPR032675">
    <property type="entry name" value="LRR_dom_sf"/>
</dbReference>
<evidence type="ECO:0000256" key="8">
    <source>
        <dbReference type="ARBA" id="ARBA00022837"/>
    </source>
</evidence>
<dbReference type="GO" id="GO:0009897">
    <property type="term" value="C:external side of plasma membrane"/>
    <property type="evidence" value="ECO:0007669"/>
    <property type="project" value="TreeGrafter"/>
</dbReference>
<comment type="similarity">
    <text evidence="2 18">Belongs to the integrin alpha chain family.</text>
</comment>
<dbReference type="InterPro" id="IPR036465">
    <property type="entry name" value="vWFA_dom_sf"/>
</dbReference>
<evidence type="ECO:0000259" key="20">
    <source>
        <dbReference type="PROSITE" id="PS50234"/>
    </source>
</evidence>
<keyword evidence="5" id="KW-0479">Metal-binding</keyword>
<evidence type="ECO:0000256" key="10">
    <source>
        <dbReference type="ARBA" id="ARBA00022989"/>
    </source>
</evidence>
<dbReference type="InterPro" id="IPR048285">
    <property type="entry name" value="Integrin_alpha_Ig-like_2"/>
</dbReference>
<dbReference type="PROSITE" id="PS51450">
    <property type="entry name" value="LRR"/>
    <property type="match status" value="1"/>
</dbReference>
<dbReference type="SMART" id="SM00446">
    <property type="entry name" value="LRRcap"/>
    <property type="match status" value="1"/>
</dbReference>
<evidence type="ECO:0000313" key="22">
    <source>
        <dbReference type="Proteomes" id="UP000886611"/>
    </source>
</evidence>
<dbReference type="Gene3D" id="2.60.40.1510">
    <property type="entry name" value="ntegrin, alpha v. Chain A, domain 3"/>
    <property type="match status" value="1"/>
</dbReference>
<dbReference type="GO" id="GO:0033627">
    <property type="term" value="P:cell adhesion mediated by integrin"/>
    <property type="evidence" value="ECO:0007669"/>
    <property type="project" value="TreeGrafter"/>
</dbReference>
<dbReference type="Gene3D" id="2.60.40.1460">
    <property type="entry name" value="Integrin domains. Chain A, domain 2"/>
    <property type="match status" value="1"/>
</dbReference>
<dbReference type="Pfam" id="PF01839">
    <property type="entry name" value="FG-GAP"/>
    <property type="match status" value="2"/>
</dbReference>
<reference evidence="21 22" key="1">
    <citation type="journal article" date="2021" name="Cell">
        <title>Tracing the genetic footprints of vertebrate landing in non-teleost ray-finned fishes.</title>
        <authorList>
            <person name="Bi X."/>
            <person name="Wang K."/>
            <person name="Yang L."/>
            <person name="Pan H."/>
            <person name="Jiang H."/>
            <person name="Wei Q."/>
            <person name="Fang M."/>
            <person name="Yu H."/>
            <person name="Zhu C."/>
            <person name="Cai Y."/>
            <person name="He Y."/>
            <person name="Gan X."/>
            <person name="Zeng H."/>
            <person name="Yu D."/>
            <person name="Zhu Y."/>
            <person name="Jiang H."/>
            <person name="Qiu Q."/>
            <person name="Yang H."/>
            <person name="Zhang Y.E."/>
            <person name="Wang W."/>
            <person name="Zhu M."/>
            <person name="He S."/>
            <person name="Zhang G."/>
        </authorList>
    </citation>
    <scope>NUCLEOTIDE SEQUENCE [LARGE SCALE GENOMIC DNA]</scope>
    <source>
        <strain evidence="21">Bchr_013</strain>
    </source>
</reference>
<evidence type="ECO:0000256" key="19">
    <source>
        <dbReference type="SAM" id="MobiDB-lite"/>
    </source>
</evidence>
<dbReference type="GO" id="GO:0005178">
    <property type="term" value="F:integrin binding"/>
    <property type="evidence" value="ECO:0007669"/>
    <property type="project" value="TreeGrafter"/>
</dbReference>
<dbReference type="InterPro" id="IPR000413">
    <property type="entry name" value="Integrin_alpha"/>
</dbReference>
<dbReference type="GO" id="GO:0046872">
    <property type="term" value="F:metal ion binding"/>
    <property type="evidence" value="ECO:0007669"/>
    <property type="project" value="UniProtKB-KW"/>
</dbReference>
<dbReference type="GO" id="GO:0007160">
    <property type="term" value="P:cell-matrix adhesion"/>
    <property type="evidence" value="ECO:0007669"/>
    <property type="project" value="TreeGrafter"/>
</dbReference>
<dbReference type="InterPro" id="IPR002035">
    <property type="entry name" value="VWF_A"/>
</dbReference>
<evidence type="ECO:0000256" key="18">
    <source>
        <dbReference type="RuleBase" id="RU003762"/>
    </source>
</evidence>
<feature type="repeat" description="FG-GAP" evidence="17">
    <location>
        <begin position="761"/>
        <end position="819"/>
    </location>
</feature>